<accession>A0AAW4VTV5</accession>
<dbReference type="GO" id="GO:0005737">
    <property type="term" value="C:cytoplasm"/>
    <property type="evidence" value="ECO:0007669"/>
    <property type="project" value="TreeGrafter"/>
</dbReference>
<dbReference type="Gene3D" id="3.90.199.10">
    <property type="entry name" value="Topoisomerase II, domain 5"/>
    <property type="match status" value="1"/>
</dbReference>
<comment type="similarity">
    <text evidence="2">Belongs to the type II topoisomerase GyrA/ParC subunit family.</text>
</comment>
<evidence type="ECO:0000313" key="9">
    <source>
        <dbReference type="EMBL" id="MCC2176319.1"/>
    </source>
</evidence>
<keyword evidence="3 6" id="KW-0799">Topoisomerase</keyword>
<keyword evidence="10" id="KW-1185">Reference proteome</keyword>
<organism evidence="9 10">
    <name type="scientific">Agathobaculum butyriciproducens</name>
    <dbReference type="NCBI Taxonomy" id="1628085"/>
    <lineage>
        <taxon>Bacteria</taxon>
        <taxon>Bacillati</taxon>
        <taxon>Bacillota</taxon>
        <taxon>Clostridia</taxon>
        <taxon>Eubacteriales</taxon>
        <taxon>Butyricicoccaceae</taxon>
        <taxon>Agathobaculum</taxon>
    </lineage>
</organism>
<dbReference type="InterPro" id="IPR035516">
    <property type="entry name" value="Gyrase/topoIV_suA_C"/>
</dbReference>
<dbReference type="PANTHER" id="PTHR43493">
    <property type="entry name" value="DNA GYRASE/TOPOISOMERASE SUBUNIT A"/>
    <property type="match status" value="1"/>
</dbReference>
<evidence type="ECO:0000313" key="10">
    <source>
        <dbReference type="Proteomes" id="UP001298753"/>
    </source>
</evidence>
<comment type="catalytic activity">
    <reaction evidence="1 6">
        <text>ATP-dependent breakage, passage and rejoining of double-stranded DNA.</text>
        <dbReference type="EC" id="5.6.2.2"/>
    </reaction>
</comment>
<dbReference type="Pfam" id="PF00521">
    <property type="entry name" value="DNA_topoisoIV"/>
    <property type="match status" value="1"/>
</dbReference>
<sequence length="738" mass="84251">MAKKKTDEPKVYKEHPSVDQRITDTLRENYMPYAMSVIVSRAIPEIDGFKPSHRKLLYTMYKMGLLNGNRTKSANIVGQTMKLNPHGDAAIYETMVRLTRGNEALLMPFVDSKGNFGKVYSRDMAYAAPRYTEAKLDAFCAELFRDIDTDAVDFVDNYDGEMKEPTLLPTTYPNILVSANTGIAVGMASNFCGFNLAEVCRTTIELIKNPEHDILSTLPAPDFTTGGDLIYDEAEMRAIYRTGRGSFKVRAKWAYNKKDNLIEITEIPYTTTIEAIIDKIAELVKNGKVREIADVRDETDLSGLKIAIDLKRGTDPEKLMAKLMKMTTLQDSFSCNFNVLIAGMPRVLGVAELLDEWTAWRTECVRRRVFFDLNKKKDKLHLLLGLRKILLDIDKAIKIIRETEEDANVIPNLMEGFDIDKIQAEFIADIRLRNINKEYILKRTQETEALENEIKKLEEIVKSKAKIRNIIIKELEQIIKKYPSERRTRIITADNVQQFDEEDHIEDYPVLLFLTREGYFKKITPQSWRMSQDHKLKEGDEVFWTAEATNKNEIIFFTNMQQAYKAHLYDFEDSKASVLGDYLASKLEMDEGETPVYAVLPGDYKGSMVVVFKNGKAARFSMESFETKTNRRRLTGAYSDKAPAVAFFHPIEEESEVTMFSTANRALTFRASMLDVKTTRSTQGVQTMVLRGKHTITRACRTEDAALSDNARYRCRSIPSIGALLTDEDLPDKQLKLL</sequence>
<dbReference type="InterPro" id="IPR013758">
    <property type="entry name" value="Topo_IIA_A/C_ab"/>
</dbReference>
<evidence type="ECO:0000256" key="3">
    <source>
        <dbReference type="ARBA" id="ARBA00023029"/>
    </source>
</evidence>
<dbReference type="GO" id="GO:0009330">
    <property type="term" value="C:DNA topoisomerase type II (double strand cut, ATP-hydrolyzing) complex"/>
    <property type="evidence" value="ECO:0007669"/>
    <property type="project" value="TreeGrafter"/>
</dbReference>
<dbReference type="InterPro" id="IPR050220">
    <property type="entry name" value="Type_II_DNA_Topoisomerases"/>
</dbReference>
<dbReference type="InterPro" id="IPR013757">
    <property type="entry name" value="Topo_IIA_A_a_sf"/>
</dbReference>
<feature type="coiled-coil region" evidence="7">
    <location>
        <begin position="440"/>
        <end position="467"/>
    </location>
</feature>
<keyword evidence="7" id="KW-0175">Coiled coil</keyword>
<dbReference type="Gene3D" id="1.10.268.10">
    <property type="entry name" value="Topoisomerase, domain 3"/>
    <property type="match status" value="1"/>
</dbReference>
<keyword evidence="5 6" id="KW-0413">Isomerase</keyword>
<dbReference type="PANTHER" id="PTHR43493:SF5">
    <property type="entry name" value="DNA GYRASE SUBUNIT A, CHLOROPLASTIC_MITOCHONDRIAL"/>
    <property type="match status" value="1"/>
</dbReference>
<dbReference type="SUPFAM" id="SSF56719">
    <property type="entry name" value="Type II DNA topoisomerase"/>
    <property type="match status" value="1"/>
</dbReference>
<evidence type="ECO:0000256" key="2">
    <source>
        <dbReference type="ARBA" id="ARBA00008263"/>
    </source>
</evidence>
<reference evidence="9 10" key="1">
    <citation type="submission" date="2021-10" db="EMBL/GenBank/DDBJ databases">
        <title>Anaerobic single-cell dispensing facilitates the cultivation of human gut bacteria.</title>
        <authorList>
            <person name="Afrizal A."/>
        </authorList>
    </citation>
    <scope>NUCLEOTIDE SEQUENCE [LARGE SCALE GENOMIC DNA]</scope>
    <source>
        <strain evidence="9 10">CLA-AA-H270</strain>
    </source>
</reference>
<name>A0AAW4VTV5_9FIRM</name>
<dbReference type="SMART" id="SM00434">
    <property type="entry name" value="TOP4c"/>
    <property type="match status" value="1"/>
</dbReference>
<dbReference type="InterPro" id="IPR013760">
    <property type="entry name" value="Topo_IIA-like_dom_sf"/>
</dbReference>
<dbReference type="InterPro" id="IPR002205">
    <property type="entry name" value="Topo_IIA_dom_A"/>
</dbReference>
<dbReference type="PROSITE" id="PS52040">
    <property type="entry name" value="TOPO_IIA"/>
    <property type="match status" value="1"/>
</dbReference>
<protein>
    <submittedName>
        <fullName evidence="9">DNA topoisomerase (ATP-hydrolyzing) subunit A</fullName>
    </submittedName>
</protein>
<dbReference type="AlphaFoldDB" id="A0AAW4VTV5"/>
<feature type="domain" description="Topo IIA-type catalytic" evidence="8">
    <location>
        <begin position="42"/>
        <end position="504"/>
    </location>
</feature>
<feature type="active site" description="O-(5'-phospho-DNA)-tyrosine intermediate" evidence="6">
    <location>
        <position position="131"/>
    </location>
</feature>
<dbReference type="SUPFAM" id="SSF101904">
    <property type="entry name" value="GyrA/ParC C-terminal domain-like"/>
    <property type="match status" value="1"/>
</dbReference>
<evidence type="ECO:0000256" key="1">
    <source>
        <dbReference type="ARBA" id="ARBA00000185"/>
    </source>
</evidence>
<dbReference type="GO" id="GO:0005524">
    <property type="term" value="F:ATP binding"/>
    <property type="evidence" value="ECO:0007669"/>
    <property type="project" value="InterPro"/>
</dbReference>
<evidence type="ECO:0000256" key="4">
    <source>
        <dbReference type="ARBA" id="ARBA00023125"/>
    </source>
</evidence>
<gene>
    <name evidence="9" type="ORF">LKD22_04120</name>
</gene>
<dbReference type="Gene3D" id="3.30.1360.40">
    <property type="match status" value="1"/>
</dbReference>
<proteinExistence type="inferred from homology"/>
<dbReference type="Gene3D" id="2.120.10.90">
    <property type="entry name" value="DNA gyrase/topoisomerase IV, subunit A, C-terminal"/>
    <property type="match status" value="1"/>
</dbReference>
<dbReference type="GO" id="GO:0034335">
    <property type="term" value="F:DNA negative supercoiling activity"/>
    <property type="evidence" value="ECO:0007669"/>
    <property type="project" value="UniProtKB-ARBA"/>
</dbReference>
<dbReference type="GeneID" id="98659161"/>
<dbReference type="RefSeq" id="WP_227600312.1">
    <property type="nucleotide sequence ID" value="NZ_JAJEPX010000008.1"/>
</dbReference>
<dbReference type="GO" id="GO:0006265">
    <property type="term" value="P:DNA topological change"/>
    <property type="evidence" value="ECO:0007669"/>
    <property type="project" value="UniProtKB-UniRule"/>
</dbReference>
<keyword evidence="4 6" id="KW-0238">DNA-binding</keyword>
<evidence type="ECO:0000256" key="5">
    <source>
        <dbReference type="ARBA" id="ARBA00023235"/>
    </source>
</evidence>
<dbReference type="EMBL" id="JAJEPX010000008">
    <property type="protein sequence ID" value="MCC2176319.1"/>
    <property type="molecule type" value="Genomic_DNA"/>
</dbReference>
<comment type="caution">
    <text evidence="9">The sequence shown here is derived from an EMBL/GenBank/DDBJ whole genome shotgun (WGS) entry which is preliminary data.</text>
</comment>
<evidence type="ECO:0000256" key="6">
    <source>
        <dbReference type="PROSITE-ProRule" id="PRU01384"/>
    </source>
</evidence>
<dbReference type="GO" id="GO:0003677">
    <property type="term" value="F:DNA binding"/>
    <property type="evidence" value="ECO:0007669"/>
    <property type="project" value="UniProtKB-UniRule"/>
</dbReference>
<evidence type="ECO:0000259" key="8">
    <source>
        <dbReference type="PROSITE" id="PS52040"/>
    </source>
</evidence>
<evidence type="ECO:0000256" key="7">
    <source>
        <dbReference type="SAM" id="Coils"/>
    </source>
</evidence>
<dbReference type="Proteomes" id="UP001298753">
    <property type="component" value="Unassembled WGS sequence"/>
</dbReference>